<reference evidence="3" key="1">
    <citation type="journal article" date="2019" name="Int. J. Syst. Evol. Microbiol.">
        <title>The Global Catalogue of Microorganisms (GCM) 10K type strain sequencing project: providing services to taxonomists for standard genome sequencing and annotation.</title>
        <authorList>
            <consortium name="The Broad Institute Genomics Platform"/>
            <consortium name="The Broad Institute Genome Sequencing Center for Infectious Disease"/>
            <person name="Wu L."/>
            <person name="Ma J."/>
        </authorList>
    </citation>
    <scope>NUCLEOTIDE SEQUENCE [LARGE SCALE GENOMIC DNA]</scope>
    <source>
        <strain evidence="3">JCM 17695</strain>
    </source>
</reference>
<organism evidence="2 3">
    <name type="scientific">Actinokineospora soli</name>
    <dbReference type="NCBI Taxonomy" id="1048753"/>
    <lineage>
        <taxon>Bacteria</taxon>
        <taxon>Bacillati</taxon>
        <taxon>Actinomycetota</taxon>
        <taxon>Actinomycetes</taxon>
        <taxon>Pseudonocardiales</taxon>
        <taxon>Pseudonocardiaceae</taxon>
        <taxon>Actinokineospora</taxon>
    </lineage>
</organism>
<protein>
    <submittedName>
        <fullName evidence="2">ROK family protein</fullName>
    </submittedName>
</protein>
<dbReference type="EMBL" id="JBHTEY010000004">
    <property type="protein sequence ID" value="MFC7613305.1"/>
    <property type="molecule type" value="Genomic_DNA"/>
</dbReference>
<comment type="similarity">
    <text evidence="1">Belongs to the ROK (NagC/XylR) family.</text>
</comment>
<dbReference type="InterPro" id="IPR000600">
    <property type="entry name" value="ROK"/>
</dbReference>
<dbReference type="InterPro" id="IPR036388">
    <property type="entry name" value="WH-like_DNA-bd_sf"/>
</dbReference>
<dbReference type="Proteomes" id="UP001596512">
    <property type="component" value="Unassembled WGS sequence"/>
</dbReference>
<gene>
    <name evidence="2" type="ORF">ACFQV2_06455</name>
</gene>
<dbReference type="SUPFAM" id="SSF53067">
    <property type="entry name" value="Actin-like ATPase domain"/>
    <property type="match status" value="2"/>
</dbReference>
<dbReference type="PANTHER" id="PTHR18964">
    <property type="entry name" value="ROK (REPRESSOR, ORF, KINASE) FAMILY"/>
    <property type="match status" value="1"/>
</dbReference>
<sequence length="401" mass="39549">MARGARFSYGEVARRDVIRRSNLGLVLRHIRASGPCVRGRLVEDMGLPKATVSTLVGELIDLGLLAEGGPASVGAVGRPSPVVRLAGAGHLGVGVEIVPGGARAVALDLSGETAFDRSVAAAGGPDEVLDAVADLVGAALGAGHVLGITVAAPGQIDWQTGVLGYSAPLGWSDVDLAGGIAARLPAGAPPVRADNDARLGAVGECARLGTADLVYLTGGAGVGAGVVVGGEVLRGGLGFAGEIGHLPIGPAGRACPCGRSGCLELAASLPAFLDLAAPPDDAVHALAGPERRVAELRARARAGDPRVLAAVDAVAGVLGLGVSMLVDVLSPRAVALGGYFGAFAEWLVPGVRAVLAERAIAGQVAGLDLWASGSGFAGPVTGAAQDALEPLFTDPAGVLSA</sequence>
<accession>A0ABW2THX2</accession>
<evidence type="ECO:0000313" key="3">
    <source>
        <dbReference type="Proteomes" id="UP001596512"/>
    </source>
</evidence>
<proteinExistence type="inferred from homology"/>
<evidence type="ECO:0000256" key="1">
    <source>
        <dbReference type="ARBA" id="ARBA00006479"/>
    </source>
</evidence>
<dbReference type="SUPFAM" id="SSF46785">
    <property type="entry name" value="Winged helix' DNA-binding domain"/>
    <property type="match status" value="1"/>
</dbReference>
<comment type="caution">
    <text evidence="2">The sequence shown here is derived from an EMBL/GenBank/DDBJ whole genome shotgun (WGS) entry which is preliminary data.</text>
</comment>
<dbReference type="Pfam" id="PF00480">
    <property type="entry name" value="ROK"/>
    <property type="match status" value="1"/>
</dbReference>
<keyword evidence="3" id="KW-1185">Reference proteome</keyword>
<dbReference type="Gene3D" id="1.10.10.10">
    <property type="entry name" value="Winged helix-like DNA-binding domain superfamily/Winged helix DNA-binding domain"/>
    <property type="match status" value="1"/>
</dbReference>
<dbReference type="InterPro" id="IPR036390">
    <property type="entry name" value="WH_DNA-bd_sf"/>
</dbReference>
<dbReference type="InterPro" id="IPR043129">
    <property type="entry name" value="ATPase_NBD"/>
</dbReference>
<dbReference type="Gene3D" id="3.30.420.40">
    <property type="match status" value="2"/>
</dbReference>
<dbReference type="PANTHER" id="PTHR18964:SF149">
    <property type="entry name" value="BIFUNCTIONAL UDP-N-ACETYLGLUCOSAMINE 2-EPIMERASE_N-ACETYLMANNOSAMINE KINASE"/>
    <property type="match status" value="1"/>
</dbReference>
<name>A0ABW2THX2_9PSEU</name>
<evidence type="ECO:0000313" key="2">
    <source>
        <dbReference type="EMBL" id="MFC7613305.1"/>
    </source>
</evidence>